<keyword evidence="23" id="KW-0175">Coiled coil</keyword>
<evidence type="ECO:0000256" key="19">
    <source>
        <dbReference type="ARBA" id="ARBA00023184"/>
    </source>
</evidence>
<feature type="transmembrane region" description="Helical" evidence="24">
    <location>
        <begin position="709"/>
        <end position="734"/>
    </location>
</feature>
<feature type="domain" description="Phlebovirus nonstructural NS-M" evidence="27">
    <location>
        <begin position="2"/>
        <end position="270"/>
    </location>
</feature>
<evidence type="ECO:0000259" key="26">
    <source>
        <dbReference type="Pfam" id="PF07245"/>
    </source>
</evidence>
<evidence type="ECO:0000256" key="20">
    <source>
        <dbReference type="ARBA" id="ARBA00023296"/>
    </source>
</evidence>
<evidence type="ECO:0000256" key="17">
    <source>
        <dbReference type="ARBA" id="ARBA00023157"/>
    </source>
</evidence>
<evidence type="ECO:0000256" key="23">
    <source>
        <dbReference type="SAM" id="Coils"/>
    </source>
</evidence>
<organism evidence="29">
    <name type="scientific">Punta toro phlebovirus</name>
    <dbReference type="NCBI Taxonomy" id="11587"/>
    <lineage>
        <taxon>Viruses</taxon>
        <taxon>Riboviria</taxon>
        <taxon>Orthornavirae</taxon>
        <taxon>Negarnaviricota</taxon>
        <taxon>Polyploviricotina</taxon>
        <taxon>Bunyaviricetes</taxon>
        <taxon>Hareavirales</taxon>
        <taxon>Phenuiviridae</taxon>
        <taxon>Phlebovirus</taxon>
        <taxon>Phlebovirus toroense</taxon>
    </lineage>
</organism>
<evidence type="ECO:0000256" key="16">
    <source>
        <dbReference type="ARBA" id="ARBA00023136"/>
    </source>
</evidence>
<evidence type="ECO:0000256" key="6">
    <source>
        <dbReference type="ARBA" id="ARBA00022510"/>
    </source>
</evidence>
<accession>Q1WDN4</accession>
<dbReference type="Gene3D" id="2.60.40.3770">
    <property type="match status" value="1"/>
</dbReference>
<organismHost>
    <name type="scientific">Homo sapiens</name>
    <name type="common">Human</name>
    <dbReference type="NCBI Taxonomy" id="9606"/>
</organismHost>
<keyword evidence="14" id="KW-1043">Host membrane</keyword>
<comment type="subcellular location">
    <subcellularLocation>
        <location evidence="1">Host Golgi apparatus membrane</location>
        <topology evidence="1">Single-pass type I membrane protein</topology>
    </subcellularLocation>
    <subcellularLocation>
        <location evidence="2">Host endoplasmic reticulum membrane</location>
        <topology evidence="2">Single-pass type I membrane protein</topology>
    </subcellularLocation>
    <subcellularLocation>
        <location evidence="3">Virion membrane</location>
        <topology evidence="3">Single-pass type I membrane protein</topology>
    </subcellularLocation>
</comment>
<dbReference type="GO" id="GO:0046718">
    <property type="term" value="P:symbiont entry into host cell"/>
    <property type="evidence" value="ECO:0007669"/>
    <property type="project" value="UniProtKB-KW"/>
</dbReference>
<protein>
    <recommendedName>
        <fullName evidence="4">Envelopment polyprotein</fullName>
    </recommendedName>
    <alternativeName>
        <fullName evidence="21">M polyprotein</fullName>
    </alternativeName>
</protein>
<evidence type="ECO:0000259" key="25">
    <source>
        <dbReference type="Pfam" id="PF07243"/>
    </source>
</evidence>
<evidence type="ECO:0000256" key="24">
    <source>
        <dbReference type="SAM" id="Phobius"/>
    </source>
</evidence>
<evidence type="ECO:0000256" key="5">
    <source>
        <dbReference type="ARBA" id="ARBA00022506"/>
    </source>
</evidence>
<keyword evidence="17" id="KW-1015">Disulfide bond</keyword>
<dbReference type="EMBL" id="DQ363407">
    <property type="protein sequence ID" value="ABD92923.1"/>
    <property type="molecule type" value="Genomic_RNA"/>
</dbReference>
<evidence type="ECO:0000256" key="4">
    <source>
        <dbReference type="ARBA" id="ARBA00015294"/>
    </source>
</evidence>
<evidence type="ECO:0000256" key="10">
    <source>
        <dbReference type="ARBA" id="ARBA00022729"/>
    </source>
</evidence>
<evidence type="ECO:0000313" key="29">
    <source>
        <dbReference type="EMBL" id="ABD92923.1"/>
    </source>
</evidence>
<evidence type="ECO:0000256" key="14">
    <source>
        <dbReference type="ARBA" id="ARBA00022870"/>
    </source>
</evidence>
<name>Q1WDN4_PTPV</name>
<evidence type="ECO:0000256" key="11">
    <source>
        <dbReference type="ARBA" id="ARBA00022804"/>
    </source>
</evidence>
<feature type="transmembrane region" description="Helical" evidence="24">
    <location>
        <begin position="1283"/>
        <end position="1305"/>
    </location>
</feature>
<dbReference type="GO" id="GO:0044167">
    <property type="term" value="C:host cell endoplasmic reticulum membrane"/>
    <property type="evidence" value="ECO:0007669"/>
    <property type="project" value="UniProtKB-SubCell"/>
</dbReference>
<evidence type="ECO:0000259" key="28">
    <source>
        <dbReference type="Pfam" id="PF19019"/>
    </source>
</evidence>
<dbReference type="GO" id="GO:0019062">
    <property type="term" value="P:virion attachment to host cell"/>
    <property type="evidence" value="ECO:0007669"/>
    <property type="project" value="UniProtKB-KW"/>
</dbReference>
<evidence type="ECO:0000256" key="18">
    <source>
        <dbReference type="ARBA" id="ARBA00023180"/>
    </source>
</evidence>
<dbReference type="Pfam" id="PF07245">
    <property type="entry name" value="Phlebovirus_G2"/>
    <property type="match status" value="1"/>
</dbReference>
<dbReference type="InterPro" id="IPR010826">
    <property type="entry name" value="Phlebovirus_G1"/>
</dbReference>
<feature type="domain" description="Phlebovirus glycoprotein G2 C-terminal" evidence="28">
    <location>
        <begin position="1147"/>
        <end position="1314"/>
    </location>
</feature>
<dbReference type="Pfam" id="PF07243">
    <property type="entry name" value="Phlebovirus_G1"/>
    <property type="match status" value="1"/>
</dbReference>
<evidence type="ECO:0000256" key="2">
    <source>
        <dbReference type="ARBA" id="ARBA00004482"/>
    </source>
</evidence>
<evidence type="ECO:0000256" key="8">
    <source>
        <dbReference type="ARBA" id="ARBA00022595"/>
    </source>
</evidence>
<keyword evidence="5" id="KW-1168">Fusion of virus membrane with host membrane</keyword>
<keyword evidence="9 24" id="KW-0812">Transmembrane</keyword>
<keyword evidence="16 24" id="KW-0472">Membrane</keyword>
<dbReference type="InterPro" id="IPR016404">
    <property type="entry name" value="M_polyprot_prcur_phlebovir"/>
</dbReference>
<evidence type="ECO:0000259" key="27">
    <source>
        <dbReference type="Pfam" id="PF07246"/>
    </source>
</evidence>
<dbReference type="Gene3D" id="2.60.98.50">
    <property type="match status" value="3"/>
</dbReference>
<keyword evidence="19" id="KW-1038">Host endoplasmic reticulum</keyword>
<keyword evidence="7" id="KW-0945">Host-virus interaction</keyword>
<keyword evidence="20" id="KW-1160">Virus entry into host cell</keyword>
<evidence type="ECO:0000256" key="15">
    <source>
        <dbReference type="ARBA" id="ARBA00022989"/>
    </source>
</evidence>
<dbReference type="InterPro" id="IPR043603">
    <property type="entry name" value="Phlebo_G2_C"/>
</dbReference>
<keyword evidence="12" id="KW-1040">Host Golgi apparatus</keyword>
<proteinExistence type="inferred from homology"/>
<keyword evidence="6" id="KW-1170">Fusion of virus membrane with host endosomal membrane</keyword>
<keyword evidence="15 24" id="KW-1133">Transmembrane helix</keyword>
<keyword evidence="8" id="KW-1162">Viral penetration into host cytoplasm</keyword>
<keyword evidence="13" id="KW-0946">Virion</keyword>
<dbReference type="Pfam" id="PF07246">
    <property type="entry name" value="Phlebovirus_NSM"/>
    <property type="match status" value="1"/>
</dbReference>
<evidence type="ECO:0000256" key="9">
    <source>
        <dbReference type="ARBA" id="ARBA00022692"/>
    </source>
</evidence>
<sequence>MIFTILNVLTRAMLVMSMYSLTTWDSSSRNDICFSNDSPLEGLVYYWETHSKKHDYKKQGSQKCRVGDSDKKMISNVTIISLISEIQKSISELSLSCGNNDNSTGQVLTFNGLEDTIRGDYIVDCVTGLYQSDIGVGVGLGRINHDHQQVKNKAVVIDEKEKMISLLETQQSENDIKTQVLMSEIEQLKNQLSKRRNERGQEKRDAEKLMSDLMARNSDLRNHNVILTDEISQIKNNITIHRNRNMMSTTVVPAILSVALLSSSVGPITAAPPDSTMINPWPHAKNRVGTGMYKYDENDESGCRPIRYGVSCIGFDFMLKMDKYPFFNAFIGHKTPLESFADKIIEKEEETCEIGTNKEFKCFEERAYIKGTCPTNINAVHYIDNKGKLRYVKCKENLEMTEDCAFCRKIKKKAGQSVQVQKTSVPLQDAICQENSDIYSGPKIPFKGVCKIGLIKYKECKFKTSSYETISFITLKGKGKIYIEHLMLKNIEVVTNVSFVCYEHAGQDDEQEVEHRALKRVSVNDCKIVDNSKQKICTGDHIFCEKYDCSTSYPDVTCIHTPGSGPLYINLMGSWIKPQCVGYERVLVDREVKQPLLVPEQNCDTCVSECLDEGVHIKSTGFEITSAVACSHGSCISAHQEASTSVIIPYPGLLASVGGRIGIHLSHTSDSASVHMVVVCPPRDSCAAHNCLLCYHGILNYQCHSTLSAILTSFLLILFIYTAFSVTTNVLYVLRLIPKQLKSPVGWLKLFVNWLLTALRIKTRRVMGRINQRIGWVDHHDVERPRHREPMRRFKTTLLLTLIMVTGGNACSNTVVANSKQTRCVQEGSNTKCSITATITLRAGVIGAESCFIIKGPMENQQKTISIKTISSETVCREGSSFWTSLYIPSCLSSRRCHLVGDCVGNKCQSWRDDQLSREFSGVKDNHIMNENKCFEQCGAIGCGCFNINPSCLYVHAYLKSARNEAVRVFSCSDWVHRVSFEVKGPDGEMELVTLGSLGTKFLNWGTLSLSLDAEGISGTNSISFLESSKGGFALYDEGYSEIPREGFLGEIRCSSESAAISAHKSCIRAPGLIKYKPMTDQIECTASLVDPFAIFLKGSLPQTRNGQTFTSTKDKKTVQAFTNGAIKALLSINLDDHEIIFINKVKSCDATFLNVSGCYSCDYGAHVCVKVKSSESADFFAESEDKTTVLSFPIQSGTRDYCQVLHFQKPLVDERLSYSCGSEPKLIVIKGTLVYMGVYDFRDKTGGSSTVINPSEGTWSISNWFSGLLDWLGGPMKAILKILGFIAIGIVCFILFMILIRIAVNSINIKKKN</sequence>
<feature type="coiled-coil region" evidence="23">
    <location>
        <begin position="178"/>
        <end position="223"/>
    </location>
</feature>
<evidence type="ECO:0000256" key="7">
    <source>
        <dbReference type="ARBA" id="ARBA00022581"/>
    </source>
</evidence>
<organismHost>
    <name type="scientific">Phlebotomus papatasi</name>
    <name type="common">Sandfly</name>
    <dbReference type="NCBI Taxonomy" id="29031"/>
</organismHost>
<reference evidence="29" key="1">
    <citation type="journal article" date="2007" name="J. Virol.">
        <title>The S segment of Punta Toro virus (Bunyaviridae, Phlebovirus) is a major determinant of lethality in the Syrian hamster and codes for a type I interferon antagonist.</title>
        <authorList>
            <person name="Perrone L.A."/>
            <person name="Narayanan K."/>
            <person name="Worthy M."/>
            <person name="Peters C.J."/>
        </authorList>
    </citation>
    <scope>NUCLEOTIDE SEQUENCE</scope>
    <source>
        <strain evidence="29">Adames</strain>
    </source>
</reference>
<dbReference type="GO" id="GO:0055036">
    <property type="term" value="C:virion membrane"/>
    <property type="evidence" value="ECO:0007669"/>
    <property type="project" value="UniProtKB-SubCell"/>
</dbReference>
<feature type="domain" description="Phlebovirus glycoprotein G1" evidence="25">
    <location>
        <begin position="282"/>
        <end position="808"/>
    </location>
</feature>
<keyword evidence="11" id="KW-1161">Viral attachment to host cell</keyword>
<keyword evidence="18" id="KW-0325">Glycoprotein</keyword>
<dbReference type="GO" id="GO:0016020">
    <property type="term" value="C:membrane"/>
    <property type="evidence" value="ECO:0007669"/>
    <property type="project" value="InterPro"/>
</dbReference>
<feature type="domain" description="Phlebovirus glycoprotein G2 fusion" evidence="26">
    <location>
        <begin position="811"/>
        <end position="1123"/>
    </location>
</feature>
<feature type="transmembrane region" description="Helical" evidence="24">
    <location>
        <begin position="796"/>
        <end position="816"/>
    </location>
</feature>
<evidence type="ECO:0000256" key="13">
    <source>
        <dbReference type="ARBA" id="ARBA00022844"/>
    </source>
</evidence>
<dbReference type="InterPro" id="IPR009879">
    <property type="entry name" value="Phlebovirus_NSM"/>
</dbReference>
<comment type="similarity">
    <text evidence="22">Belongs to the phlebovirus envelope glycoprotein family.</text>
</comment>
<dbReference type="GO" id="GO:0039654">
    <property type="term" value="P:fusion of virus membrane with host endosome membrane"/>
    <property type="evidence" value="ECO:0007669"/>
    <property type="project" value="UniProtKB-KW"/>
</dbReference>
<evidence type="ECO:0000256" key="1">
    <source>
        <dbReference type="ARBA" id="ARBA00004244"/>
    </source>
</evidence>
<evidence type="ECO:0000256" key="3">
    <source>
        <dbReference type="ARBA" id="ARBA00004563"/>
    </source>
</evidence>
<dbReference type="PIRSF" id="PIRSF003961">
    <property type="entry name" value="M_poly_PhleboV"/>
    <property type="match status" value="1"/>
</dbReference>
<evidence type="ECO:0000256" key="12">
    <source>
        <dbReference type="ARBA" id="ARBA00022812"/>
    </source>
</evidence>
<dbReference type="Pfam" id="PF19019">
    <property type="entry name" value="Phlebo_G2_C"/>
    <property type="match status" value="1"/>
</dbReference>
<evidence type="ECO:0000256" key="22">
    <source>
        <dbReference type="ARBA" id="ARBA00033745"/>
    </source>
</evidence>
<dbReference type="GO" id="GO:0044178">
    <property type="term" value="C:host cell Golgi membrane"/>
    <property type="evidence" value="ECO:0007669"/>
    <property type="project" value="UniProtKB-SubCell"/>
</dbReference>
<keyword evidence="10" id="KW-0732">Signal</keyword>
<evidence type="ECO:0000256" key="21">
    <source>
        <dbReference type="ARBA" id="ARBA00031199"/>
    </source>
</evidence>
<dbReference type="InterPro" id="IPR009878">
    <property type="entry name" value="Phlebovirus_G2_fusion"/>
</dbReference>